<dbReference type="PROSITE" id="PS51746">
    <property type="entry name" value="PPM_2"/>
    <property type="match status" value="1"/>
</dbReference>
<evidence type="ECO:0000256" key="1">
    <source>
        <dbReference type="ARBA" id="ARBA00013081"/>
    </source>
</evidence>
<dbReference type="InterPro" id="IPR001932">
    <property type="entry name" value="PPM-type_phosphatase-like_dom"/>
</dbReference>
<dbReference type="SUPFAM" id="SSF81606">
    <property type="entry name" value="PP2C-like"/>
    <property type="match status" value="1"/>
</dbReference>
<proteinExistence type="predicted"/>
<evidence type="ECO:0000256" key="3">
    <source>
        <dbReference type="ARBA" id="ARBA00022912"/>
    </source>
</evidence>
<dbReference type="Proteomes" id="UP001055439">
    <property type="component" value="Chromosome 9"/>
</dbReference>
<gene>
    <name evidence="7" type="ORF">MUK42_32719</name>
</gene>
<evidence type="ECO:0000313" key="7">
    <source>
        <dbReference type="EMBL" id="URE43638.1"/>
    </source>
</evidence>
<feature type="domain" description="PPM-type phosphatase" evidence="6">
    <location>
        <begin position="1"/>
        <end position="203"/>
    </location>
</feature>
<dbReference type="PANTHER" id="PTHR47992">
    <property type="entry name" value="PROTEIN PHOSPHATASE"/>
    <property type="match status" value="1"/>
</dbReference>
<dbReference type="EMBL" id="CP097511">
    <property type="protein sequence ID" value="URE43638.1"/>
    <property type="molecule type" value="Genomic_DNA"/>
</dbReference>
<name>A0A9E7IA46_9LILI</name>
<evidence type="ECO:0000256" key="5">
    <source>
        <dbReference type="ARBA" id="ARBA00048336"/>
    </source>
</evidence>
<dbReference type="OrthoDB" id="10264738at2759"/>
<evidence type="ECO:0000256" key="2">
    <source>
        <dbReference type="ARBA" id="ARBA00022801"/>
    </source>
</evidence>
<keyword evidence="2" id="KW-0378">Hydrolase</keyword>
<comment type="catalytic activity">
    <reaction evidence="5">
        <text>O-phospho-L-threonyl-[protein] + H2O = L-threonyl-[protein] + phosphate</text>
        <dbReference type="Rhea" id="RHEA:47004"/>
        <dbReference type="Rhea" id="RHEA-COMP:11060"/>
        <dbReference type="Rhea" id="RHEA-COMP:11605"/>
        <dbReference type="ChEBI" id="CHEBI:15377"/>
        <dbReference type="ChEBI" id="CHEBI:30013"/>
        <dbReference type="ChEBI" id="CHEBI:43474"/>
        <dbReference type="ChEBI" id="CHEBI:61977"/>
        <dbReference type="EC" id="3.1.3.16"/>
    </reaction>
</comment>
<dbReference type="EC" id="3.1.3.16" evidence="1"/>
<dbReference type="GO" id="GO:0004722">
    <property type="term" value="F:protein serine/threonine phosphatase activity"/>
    <property type="evidence" value="ECO:0007669"/>
    <property type="project" value="UniProtKB-EC"/>
</dbReference>
<keyword evidence="3" id="KW-0904">Protein phosphatase</keyword>
<dbReference type="InterPro" id="IPR015655">
    <property type="entry name" value="PP2C"/>
</dbReference>
<accession>A0A9E7IA46</accession>
<dbReference type="Pfam" id="PF00481">
    <property type="entry name" value="PP2C"/>
    <property type="match status" value="1"/>
</dbReference>
<organism evidence="7 8">
    <name type="scientific">Musa troglodytarum</name>
    <name type="common">fe'i banana</name>
    <dbReference type="NCBI Taxonomy" id="320322"/>
    <lineage>
        <taxon>Eukaryota</taxon>
        <taxon>Viridiplantae</taxon>
        <taxon>Streptophyta</taxon>
        <taxon>Embryophyta</taxon>
        <taxon>Tracheophyta</taxon>
        <taxon>Spermatophyta</taxon>
        <taxon>Magnoliopsida</taxon>
        <taxon>Liliopsida</taxon>
        <taxon>Zingiberales</taxon>
        <taxon>Musaceae</taxon>
        <taxon>Musa</taxon>
    </lineage>
</organism>
<dbReference type="CDD" id="cd00143">
    <property type="entry name" value="PP2Cc"/>
    <property type="match status" value="1"/>
</dbReference>
<sequence length="206" mass="23078">MLSFLLFSFAARKPAITWKELSSLVKVTYGFSVVKFIQMRGQELSLFAIFGGHLGDDVPAYLQKHLFTYILKEDKVDQLVIQLTVDHEPSTEHGSIENGGGFISSMPEHLPRVNGQLAVSRTIGDRSLKSQSRSDPDVRFEDMTADSDLLILASDCLRKVFFFFFFVDIARKTKDPQAAARLLTTEAVNTVSKDDISCIVVQLKLQ</sequence>
<dbReference type="AlphaFoldDB" id="A0A9E7IA46"/>
<dbReference type="InterPro" id="IPR036457">
    <property type="entry name" value="PPM-type-like_dom_sf"/>
</dbReference>
<comment type="catalytic activity">
    <reaction evidence="4">
        <text>O-phospho-L-seryl-[protein] + H2O = L-seryl-[protein] + phosphate</text>
        <dbReference type="Rhea" id="RHEA:20629"/>
        <dbReference type="Rhea" id="RHEA-COMP:9863"/>
        <dbReference type="Rhea" id="RHEA-COMP:11604"/>
        <dbReference type="ChEBI" id="CHEBI:15377"/>
        <dbReference type="ChEBI" id="CHEBI:29999"/>
        <dbReference type="ChEBI" id="CHEBI:43474"/>
        <dbReference type="ChEBI" id="CHEBI:83421"/>
        <dbReference type="EC" id="3.1.3.16"/>
    </reaction>
</comment>
<dbReference type="SMART" id="SM00332">
    <property type="entry name" value="PP2Cc"/>
    <property type="match status" value="1"/>
</dbReference>
<protein>
    <recommendedName>
        <fullName evidence="1">protein-serine/threonine phosphatase</fullName>
        <ecNumber evidence="1">3.1.3.16</ecNumber>
    </recommendedName>
</protein>
<keyword evidence="8" id="KW-1185">Reference proteome</keyword>
<dbReference type="Gene3D" id="3.60.40.10">
    <property type="entry name" value="PPM-type phosphatase domain"/>
    <property type="match status" value="1"/>
</dbReference>
<evidence type="ECO:0000313" key="8">
    <source>
        <dbReference type="Proteomes" id="UP001055439"/>
    </source>
</evidence>
<evidence type="ECO:0000256" key="4">
    <source>
        <dbReference type="ARBA" id="ARBA00047761"/>
    </source>
</evidence>
<evidence type="ECO:0000259" key="6">
    <source>
        <dbReference type="PROSITE" id="PS51746"/>
    </source>
</evidence>
<reference evidence="7" key="1">
    <citation type="submission" date="2022-05" db="EMBL/GenBank/DDBJ databases">
        <title>The Musa troglodytarum L. genome provides insights into the mechanism of non-climacteric behaviour and enrichment of carotenoids.</title>
        <authorList>
            <person name="Wang J."/>
        </authorList>
    </citation>
    <scope>NUCLEOTIDE SEQUENCE</scope>
    <source>
        <tissue evidence="7">Leaf</tissue>
    </source>
</reference>